<dbReference type="OrthoDB" id="10069532at2759"/>
<feature type="non-terminal residue" evidence="1">
    <location>
        <position position="126"/>
    </location>
</feature>
<dbReference type="Proteomes" id="UP000708208">
    <property type="component" value="Unassembled WGS sequence"/>
</dbReference>
<proteinExistence type="predicted"/>
<gene>
    <name evidence="1" type="ORF">AFUS01_LOCUS28146</name>
</gene>
<protein>
    <submittedName>
        <fullName evidence="1">Uncharacterized protein</fullName>
    </submittedName>
</protein>
<dbReference type="AlphaFoldDB" id="A0A8J2KM97"/>
<organism evidence="1 2">
    <name type="scientific">Allacma fusca</name>
    <dbReference type="NCBI Taxonomy" id="39272"/>
    <lineage>
        <taxon>Eukaryota</taxon>
        <taxon>Metazoa</taxon>
        <taxon>Ecdysozoa</taxon>
        <taxon>Arthropoda</taxon>
        <taxon>Hexapoda</taxon>
        <taxon>Collembola</taxon>
        <taxon>Symphypleona</taxon>
        <taxon>Sminthuridae</taxon>
        <taxon>Allacma</taxon>
    </lineage>
</organism>
<reference evidence="1" key="1">
    <citation type="submission" date="2021-06" db="EMBL/GenBank/DDBJ databases">
        <authorList>
            <person name="Hodson N. C."/>
            <person name="Mongue J. A."/>
            <person name="Jaron S. K."/>
        </authorList>
    </citation>
    <scope>NUCLEOTIDE SEQUENCE</scope>
</reference>
<sequence length="126" mass="14241">PIAHTESSSKASQEISLEIQKLILRKVKMLINKVDDLTIEVRDLKIASYNVGEDEIGNVPSLSLKTIEAVHNYDMYLQTDGATKTVEGRQLRMRPKEYWLESLLTILLSSIIGEERSIKINSLNCP</sequence>
<evidence type="ECO:0000313" key="2">
    <source>
        <dbReference type="Proteomes" id="UP000708208"/>
    </source>
</evidence>
<evidence type="ECO:0000313" key="1">
    <source>
        <dbReference type="EMBL" id="CAG7817590.1"/>
    </source>
</evidence>
<accession>A0A8J2KM97</accession>
<name>A0A8J2KM97_9HEXA</name>
<keyword evidence="2" id="KW-1185">Reference proteome</keyword>
<dbReference type="EMBL" id="CAJVCH010398137">
    <property type="protein sequence ID" value="CAG7817590.1"/>
    <property type="molecule type" value="Genomic_DNA"/>
</dbReference>
<comment type="caution">
    <text evidence="1">The sequence shown here is derived from an EMBL/GenBank/DDBJ whole genome shotgun (WGS) entry which is preliminary data.</text>
</comment>